<protein>
    <submittedName>
        <fullName evidence="6">Carbohydrate kinase fggy n-terminal</fullName>
    </submittedName>
</protein>
<evidence type="ECO:0000256" key="1">
    <source>
        <dbReference type="ARBA" id="ARBA00009156"/>
    </source>
</evidence>
<proteinExistence type="inferred from homology"/>
<dbReference type="GO" id="GO:0016301">
    <property type="term" value="F:kinase activity"/>
    <property type="evidence" value="ECO:0007669"/>
    <property type="project" value="UniProtKB-KW"/>
</dbReference>
<evidence type="ECO:0000259" key="4">
    <source>
        <dbReference type="Pfam" id="PF00370"/>
    </source>
</evidence>
<dbReference type="AlphaFoldDB" id="A0A4U8YRS1"/>
<evidence type="ECO:0000313" key="6">
    <source>
        <dbReference type="EMBL" id="VFQ46029.1"/>
    </source>
</evidence>
<dbReference type="Gene3D" id="3.30.420.40">
    <property type="match status" value="2"/>
</dbReference>
<organism evidence="6 7">
    <name type="scientific">Desulfoluna butyratoxydans</name>
    <dbReference type="NCBI Taxonomy" id="231438"/>
    <lineage>
        <taxon>Bacteria</taxon>
        <taxon>Pseudomonadati</taxon>
        <taxon>Thermodesulfobacteriota</taxon>
        <taxon>Desulfobacteria</taxon>
        <taxon>Desulfobacterales</taxon>
        <taxon>Desulfolunaceae</taxon>
        <taxon>Desulfoluna</taxon>
    </lineage>
</organism>
<dbReference type="InterPro" id="IPR018485">
    <property type="entry name" value="FGGY_C"/>
</dbReference>
<dbReference type="PIRSF" id="PIRSF000538">
    <property type="entry name" value="GlpK"/>
    <property type="match status" value="1"/>
</dbReference>
<accession>A0A4U8YRS1</accession>
<name>A0A4U8YRS1_9BACT</name>
<keyword evidence="3 6" id="KW-0418">Kinase</keyword>
<evidence type="ECO:0000256" key="3">
    <source>
        <dbReference type="ARBA" id="ARBA00022777"/>
    </source>
</evidence>
<dbReference type="InterPro" id="IPR043129">
    <property type="entry name" value="ATPase_NBD"/>
</dbReference>
<dbReference type="PANTHER" id="PTHR43095:SF5">
    <property type="entry name" value="XYLULOSE KINASE"/>
    <property type="match status" value="1"/>
</dbReference>
<dbReference type="Pfam" id="PF02782">
    <property type="entry name" value="FGGY_C"/>
    <property type="match status" value="1"/>
</dbReference>
<reference evidence="6 7" key="1">
    <citation type="submission" date="2019-03" db="EMBL/GenBank/DDBJ databases">
        <authorList>
            <person name="Nijsse B."/>
        </authorList>
    </citation>
    <scope>NUCLEOTIDE SEQUENCE [LARGE SCALE GENOMIC DNA]</scope>
    <source>
        <strain evidence="6">Desulfoluna butyratoxydans MSL71</strain>
    </source>
</reference>
<keyword evidence="7" id="KW-1185">Reference proteome</keyword>
<gene>
    <name evidence="6" type="ORF">MSL71_36920</name>
</gene>
<feature type="domain" description="Carbohydrate kinase FGGY N-terminal" evidence="4">
    <location>
        <begin position="7"/>
        <end position="265"/>
    </location>
</feature>
<dbReference type="InterPro" id="IPR000577">
    <property type="entry name" value="Carb_kinase_FGGY"/>
</dbReference>
<dbReference type="EMBL" id="CAADHO010000007">
    <property type="protein sequence ID" value="VFQ46029.1"/>
    <property type="molecule type" value="Genomic_DNA"/>
</dbReference>
<evidence type="ECO:0000259" key="5">
    <source>
        <dbReference type="Pfam" id="PF02782"/>
    </source>
</evidence>
<dbReference type="InterPro" id="IPR018484">
    <property type="entry name" value="FGGY_N"/>
</dbReference>
<evidence type="ECO:0000256" key="2">
    <source>
        <dbReference type="ARBA" id="ARBA00022679"/>
    </source>
</evidence>
<dbReference type="SUPFAM" id="SSF53067">
    <property type="entry name" value="Actin-like ATPase domain"/>
    <property type="match status" value="2"/>
</dbReference>
<dbReference type="RefSeq" id="WP_218951077.1">
    <property type="nucleotide sequence ID" value="NZ_CAADHO010000007.1"/>
</dbReference>
<keyword evidence="2" id="KW-0808">Transferase</keyword>
<evidence type="ECO:0000313" key="7">
    <source>
        <dbReference type="Proteomes" id="UP000507962"/>
    </source>
</evidence>
<dbReference type="InterPro" id="IPR050406">
    <property type="entry name" value="FGGY_Carb_Kinase"/>
</dbReference>
<feature type="domain" description="Carbohydrate kinase FGGY C-terminal" evidence="5">
    <location>
        <begin position="277"/>
        <end position="480"/>
    </location>
</feature>
<comment type="similarity">
    <text evidence="1">Belongs to the FGGY kinase family.</text>
</comment>
<sequence>MDPVTHVLAFDVGTTGCKTCLYRIGESLTQVGSEVAEYPLYVTEDGGAEQRVDEWWEALCRSTQAVLAKSGVPPAGVRGISFCCQMQGSVLMDKNGEALRNPMVYLDGRATEQIARYLHKGLLRISGINALTLLNTLRITGGIAATAKDPLWKYHWVKDHEPGLFEKVHKWLDVKDYLLLRCTGEYAMTRDSAHITFVYDTRQGREGWHKGLCRTFGVDMAHLPEVVEATDVVGGLSERAARELGLCAGTPVFGGGGDVTLTTIGAGCLDLHDTHIYVGTSGWVVSNVGKRYVDIAHFMAAISGAIPGYYSYVAEQETSGACLQWVRDHLALDAIGVYLKEKGLDAERVDPAALYALMNQAVDETPPGAGDLLFTPWLHGNRAPREDIRARGIFFNIGMNTGKRQMIRAVLEGVAFHKRWMLEAMEARIPRQEAVRFVGGGARSGVWCQIMSDVTGRRIETLAHPQDSGAAGAAVVCAVGLGLMPTFAAAKPLIKVAKTYEPRTEFKPMYDRQFDVFKGLYNKNRSLFKALNQGR</sequence>
<dbReference type="GO" id="GO:0005975">
    <property type="term" value="P:carbohydrate metabolic process"/>
    <property type="evidence" value="ECO:0007669"/>
    <property type="project" value="InterPro"/>
</dbReference>
<dbReference type="CDD" id="cd07805">
    <property type="entry name" value="ASKHA_NBD_FGGY_CvXK-like"/>
    <property type="match status" value="1"/>
</dbReference>
<dbReference type="Pfam" id="PF00370">
    <property type="entry name" value="FGGY_N"/>
    <property type="match status" value="1"/>
</dbReference>
<dbReference type="PANTHER" id="PTHR43095">
    <property type="entry name" value="SUGAR KINASE"/>
    <property type="match status" value="1"/>
</dbReference>
<dbReference type="Proteomes" id="UP000507962">
    <property type="component" value="Unassembled WGS sequence"/>
</dbReference>